<feature type="chain" id="PRO_5008139811" description="Glycosyl hydrolases family 22 (GH22) domain-containing protein" evidence="5">
    <location>
        <begin position="19"/>
        <end position="144"/>
    </location>
</feature>
<evidence type="ECO:0000256" key="3">
    <source>
        <dbReference type="ARBA" id="ARBA00023157"/>
    </source>
</evidence>
<protein>
    <recommendedName>
        <fullName evidence="6">Glycosyl hydrolases family 22 (GH22) domain-containing protein</fullName>
    </recommendedName>
</protein>
<dbReference type="PROSITE" id="PS00128">
    <property type="entry name" value="GLYCOSYL_HYDROL_F22_1"/>
    <property type="match status" value="1"/>
</dbReference>
<comment type="similarity">
    <text evidence="1 4">Belongs to the glycosyl hydrolase 22 family.</text>
</comment>
<dbReference type="InterPro" id="IPR001916">
    <property type="entry name" value="Glyco_hydro_22"/>
</dbReference>
<feature type="signal peptide" evidence="5">
    <location>
        <begin position="1"/>
        <end position="18"/>
    </location>
</feature>
<dbReference type="CDD" id="cd16899">
    <property type="entry name" value="LYZ_C_invert"/>
    <property type="match status" value="1"/>
</dbReference>
<dbReference type="SUPFAM" id="SSF53955">
    <property type="entry name" value="Lysozyme-like"/>
    <property type="match status" value="1"/>
</dbReference>
<dbReference type="EnsemblMetazoa" id="AMEM015898-RA">
    <property type="protein sequence ID" value="AMEM015898-PA"/>
    <property type="gene ID" value="AMEM015898"/>
</dbReference>
<dbReference type="AlphaFoldDB" id="A0A182VJ80"/>
<keyword evidence="2 5" id="KW-0732">Signal</keyword>
<evidence type="ECO:0000256" key="4">
    <source>
        <dbReference type="RuleBase" id="RU004440"/>
    </source>
</evidence>
<organism evidence="7 8">
    <name type="scientific">Anopheles merus</name>
    <name type="common">Mosquito</name>
    <dbReference type="NCBI Taxonomy" id="30066"/>
    <lineage>
        <taxon>Eukaryota</taxon>
        <taxon>Metazoa</taxon>
        <taxon>Ecdysozoa</taxon>
        <taxon>Arthropoda</taxon>
        <taxon>Hexapoda</taxon>
        <taxon>Insecta</taxon>
        <taxon>Pterygota</taxon>
        <taxon>Neoptera</taxon>
        <taxon>Endopterygota</taxon>
        <taxon>Diptera</taxon>
        <taxon>Nematocera</taxon>
        <taxon>Culicoidea</taxon>
        <taxon>Culicidae</taxon>
        <taxon>Anophelinae</taxon>
        <taxon>Anopheles</taxon>
    </lineage>
</organism>
<dbReference type="STRING" id="30066.A0A182VJ80"/>
<sequence length="144" mass="16622">MKLFFVTILLAVLGTTYGKVFNKCELVRLLAANGFPRNQLQDWICLIQNESRYDTSALNTKNRDGSKDYGIFQINNYYWCAEGRVGANECKLQCSSLRDDNIADDMRCALFIYRRHQFNAWNAWKDKCRGKPKPSVDECFVAGK</sequence>
<proteinExistence type="inferred from homology"/>
<evidence type="ECO:0000256" key="2">
    <source>
        <dbReference type="ARBA" id="ARBA00022729"/>
    </source>
</evidence>
<feature type="domain" description="Glycosyl hydrolases family 22 (GH22)" evidence="6">
    <location>
        <begin position="90"/>
        <end position="108"/>
    </location>
</feature>
<keyword evidence="8" id="KW-1185">Reference proteome</keyword>
<dbReference type="RefSeq" id="XP_041773892.1">
    <property type="nucleotide sequence ID" value="XM_041917958.1"/>
</dbReference>
<dbReference type="PANTHER" id="PTHR11407:SF36">
    <property type="entry name" value="GEO02684P1-RELATED"/>
    <property type="match status" value="1"/>
</dbReference>
<name>A0A182VJ80_ANOME</name>
<dbReference type="GeneID" id="121594561"/>
<dbReference type="PROSITE" id="PS51348">
    <property type="entry name" value="GLYCOSYL_HYDROL_F22_2"/>
    <property type="match status" value="1"/>
</dbReference>
<dbReference type="InterPro" id="IPR000974">
    <property type="entry name" value="Glyco_hydro_22_lys"/>
</dbReference>
<dbReference type="InterPro" id="IPR023346">
    <property type="entry name" value="Lysozyme-like_dom_sf"/>
</dbReference>
<dbReference type="Gene3D" id="1.10.530.10">
    <property type="match status" value="1"/>
</dbReference>
<evidence type="ECO:0000313" key="8">
    <source>
        <dbReference type="Proteomes" id="UP000075903"/>
    </source>
</evidence>
<dbReference type="GO" id="GO:0003796">
    <property type="term" value="F:lysozyme activity"/>
    <property type="evidence" value="ECO:0007669"/>
    <property type="project" value="InterPro"/>
</dbReference>
<evidence type="ECO:0000313" key="7">
    <source>
        <dbReference type="EnsemblMetazoa" id="AMEM015898-PA"/>
    </source>
</evidence>
<dbReference type="InterPro" id="IPR019799">
    <property type="entry name" value="Glyco_hydro_22_CS"/>
</dbReference>
<keyword evidence="3" id="KW-1015">Disulfide bond</keyword>
<evidence type="ECO:0000256" key="5">
    <source>
        <dbReference type="SAM" id="SignalP"/>
    </source>
</evidence>
<accession>A0A182VJ80</accession>
<dbReference type="KEGG" id="amer:121594561"/>
<evidence type="ECO:0000256" key="1">
    <source>
        <dbReference type="ARBA" id="ARBA00010859"/>
    </source>
</evidence>
<dbReference type="VEuPathDB" id="VectorBase:AMEM21_006637"/>
<dbReference type="VEuPathDB" id="VectorBase:AMEM015898"/>
<dbReference type="Pfam" id="PF00062">
    <property type="entry name" value="Lys"/>
    <property type="match status" value="1"/>
</dbReference>
<reference evidence="7" key="1">
    <citation type="submission" date="2020-05" db="UniProtKB">
        <authorList>
            <consortium name="EnsemblMetazoa"/>
        </authorList>
    </citation>
    <scope>IDENTIFICATION</scope>
    <source>
        <strain evidence="7">MAF</strain>
    </source>
</reference>
<dbReference type="SMART" id="SM00263">
    <property type="entry name" value="LYZ1"/>
    <property type="match status" value="1"/>
</dbReference>
<dbReference type="PRINTS" id="PR00135">
    <property type="entry name" value="LYZLACT"/>
</dbReference>
<dbReference type="PRINTS" id="PR00137">
    <property type="entry name" value="LYSOZYME"/>
</dbReference>
<dbReference type="Proteomes" id="UP000075903">
    <property type="component" value="Unassembled WGS sequence"/>
</dbReference>
<dbReference type="PANTHER" id="PTHR11407">
    <property type="entry name" value="LYSOZYME C"/>
    <property type="match status" value="1"/>
</dbReference>
<evidence type="ECO:0000259" key="6">
    <source>
        <dbReference type="PROSITE" id="PS00128"/>
    </source>
</evidence>
<dbReference type="FunFam" id="1.10.530.10:FF:000001">
    <property type="entry name" value="Lysozyme C"/>
    <property type="match status" value="1"/>
</dbReference>